<dbReference type="InterPro" id="IPR036278">
    <property type="entry name" value="Sialidase_sf"/>
</dbReference>
<reference evidence="2 3" key="1">
    <citation type="journal article" date="2020" name="ISME J.">
        <title>Uncovering the hidden diversity of litter-decomposition mechanisms in mushroom-forming fungi.</title>
        <authorList>
            <person name="Floudas D."/>
            <person name="Bentzer J."/>
            <person name="Ahren D."/>
            <person name="Johansson T."/>
            <person name="Persson P."/>
            <person name="Tunlid A."/>
        </authorList>
    </citation>
    <scope>NUCLEOTIDE SEQUENCE [LARGE SCALE GENOMIC DNA]</scope>
    <source>
        <strain evidence="2 3">CBS 406.79</strain>
    </source>
</reference>
<dbReference type="PANTHER" id="PTHR38792">
    <property type="entry name" value="BNR/ASP-BOX REPEAT DOMAIN PROTEIN (AFU_ORTHOLOGUE AFUA_7G06430)-RELATED"/>
    <property type="match status" value="1"/>
</dbReference>
<dbReference type="SUPFAM" id="SSF50939">
    <property type="entry name" value="Sialidases"/>
    <property type="match status" value="1"/>
</dbReference>
<accession>A0A8H5MCR2</accession>
<organism evidence="2 3">
    <name type="scientific">Collybiopsis confluens</name>
    <dbReference type="NCBI Taxonomy" id="2823264"/>
    <lineage>
        <taxon>Eukaryota</taxon>
        <taxon>Fungi</taxon>
        <taxon>Dikarya</taxon>
        <taxon>Basidiomycota</taxon>
        <taxon>Agaricomycotina</taxon>
        <taxon>Agaricomycetes</taxon>
        <taxon>Agaricomycetidae</taxon>
        <taxon>Agaricales</taxon>
        <taxon>Marasmiineae</taxon>
        <taxon>Omphalotaceae</taxon>
        <taxon>Collybiopsis</taxon>
    </lineage>
</organism>
<name>A0A8H5MCR2_9AGAR</name>
<evidence type="ECO:0000256" key="1">
    <source>
        <dbReference type="SAM" id="SignalP"/>
    </source>
</evidence>
<dbReference type="OrthoDB" id="2130735at2759"/>
<feature type="chain" id="PRO_5034142088" evidence="1">
    <location>
        <begin position="25"/>
        <end position="108"/>
    </location>
</feature>
<gene>
    <name evidence="2" type="ORF">D9757_004137</name>
</gene>
<protein>
    <submittedName>
        <fullName evidence="2">Uncharacterized protein</fullName>
    </submittedName>
</protein>
<feature type="signal peptide" evidence="1">
    <location>
        <begin position="1"/>
        <end position="24"/>
    </location>
</feature>
<proteinExistence type="predicted"/>
<keyword evidence="3" id="KW-1185">Reference proteome</keyword>
<dbReference type="AlphaFoldDB" id="A0A8H5MCR2"/>
<dbReference type="PANTHER" id="PTHR38792:SF3">
    <property type="entry name" value="BNR_ASP-BOX REPEAT DOMAIN PROTEIN (AFU_ORTHOLOGUE AFUA_7G06430)-RELATED"/>
    <property type="match status" value="1"/>
</dbReference>
<comment type="caution">
    <text evidence="2">The sequence shown here is derived from an EMBL/GenBank/DDBJ whole genome shotgun (WGS) entry which is preliminary data.</text>
</comment>
<evidence type="ECO:0000313" key="2">
    <source>
        <dbReference type="EMBL" id="KAF5389645.1"/>
    </source>
</evidence>
<keyword evidence="1" id="KW-0732">Signal</keyword>
<evidence type="ECO:0000313" key="3">
    <source>
        <dbReference type="Proteomes" id="UP000518752"/>
    </source>
</evidence>
<dbReference type="EMBL" id="JAACJN010000021">
    <property type="protein sequence ID" value="KAF5389645.1"/>
    <property type="molecule type" value="Genomic_DNA"/>
</dbReference>
<sequence length="108" mass="12056">MLSTGHGVLWILLATALAATTALSHPTNEAFPARTDELLTNVTIFKPPSTYKIPRTLYARTLLLESNVLLATWENYSPEPPYFPIFRSTNGGSTWTEFSRVNDLVNGW</sequence>
<dbReference type="Proteomes" id="UP000518752">
    <property type="component" value="Unassembled WGS sequence"/>
</dbReference>
<dbReference type="Gene3D" id="2.120.10.10">
    <property type="match status" value="1"/>
</dbReference>